<comment type="caution">
    <text evidence="1">The sequence shown here is derived from an EMBL/GenBank/DDBJ whole genome shotgun (WGS) entry which is preliminary data.</text>
</comment>
<gene>
    <name evidence="1" type="ORF">GCM10018785_07930</name>
</gene>
<name>A0A918Z7P5_9ACTN</name>
<sequence>MVPPGSVGRAGLAVSLSVRETDDLIRPHGVIRVLMIAVGLQGEACVTHARAATPV</sequence>
<evidence type="ECO:0000313" key="2">
    <source>
        <dbReference type="Proteomes" id="UP000608024"/>
    </source>
</evidence>
<dbReference type="EMBL" id="BNBT01000007">
    <property type="protein sequence ID" value="GHE40805.1"/>
    <property type="molecule type" value="Genomic_DNA"/>
</dbReference>
<keyword evidence="2" id="KW-1185">Reference proteome</keyword>
<evidence type="ECO:0000313" key="1">
    <source>
        <dbReference type="EMBL" id="GHE40805.1"/>
    </source>
</evidence>
<dbReference type="Proteomes" id="UP000608024">
    <property type="component" value="Unassembled WGS sequence"/>
</dbReference>
<protein>
    <submittedName>
        <fullName evidence="1">Uncharacterized protein</fullName>
    </submittedName>
</protein>
<dbReference type="AlphaFoldDB" id="A0A918Z7P5"/>
<accession>A0A918Z7P5</accession>
<proteinExistence type="predicted"/>
<reference evidence="1" key="1">
    <citation type="journal article" date="2014" name="Int. J. Syst. Evol. Microbiol.">
        <title>Complete genome sequence of Corynebacterium casei LMG S-19264T (=DSM 44701T), isolated from a smear-ripened cheese.</title>
        <authorList>
            <consortium name="US DOE Joint Genome Institute (JGI-PGF)"/>
            <person name="Walter F."/>
            <person name="Albersmeier A."/>
            <person name="Kalinowski J."/>
            <person name="Ruckert C."/>
        </authorList>
    </citation>
    <scope>NUCLEOTIDE SEQUENCE</scope>
    <source>
        <strain evidence="1">JCM 4784</strain>
    </source>
</reference>
<organism evidence="1 2">
    <name type="scientific">Streptomyces longispororuber</name>
    <dbReference type="NCBI Taxonomy" id="68230"/>
    <lineage>
        <taxon>Bacteria</taxon>
        <taxon>Bacillati</taxon>
        <taxon>Actinomycetota</taxon>
        <taxon>Actinomycetes</taxon>
        <taxon>Kitasatosporales</taxon>
        <taxon>Streptomycetaceae</taxon>
        <taxon>Streptomyces</taxon>
    </lineage>
</organism>
<reference evidence="1" key="2">
    <citation type="submission" date="2020-09" db="EMBL/GenBank/DDBJ databases">
        <authorList>
            <person name="Sun Q."/>
            <person name="Ohkuma M."/>
        </authorList>
    </citation>
    <scope>NUCLEOTIDE SEQUENCE</scope>
    <source>
        <strain evidence="1">JCM 4784</strain>
    </source>
</reference>